<dbReference type="AlphaFoldDB" id="A0A372NUB5"/>
<evidence type="ECO:0008006" key="4">
    <source>
        <dbReference type="Google" id="ProtNLM"/>
    </source>
</evidence>
<proteinExistence type="predicted"/>
<name>A0A372NUB5_9SPHI</name>
<evidence type="ECO:0000256" key="1">
    <source>
        <dbReference type="SAM" id="MobiDB-lite"/>
    </source>
</evidence>
<feature type="region of interest" description="Disordered" evidence="1">
    <location>
        <begin position="1"/>
        <end position="77"/>
    </location>
</feature>
<evidence type="ECO:0000313" key="2">
    <source>
        <dbReference type="EMBL" id="RFZ92863.1"/>
    </source>
</evidence>
<comment type="caution">
    <text evidence="2">The sequence shown here is derived from an EMBL/GenBank/DDBJ whole genome shotgun (WGS) entry which is preliminary data.</text>
</comment>
<dbReference type="Proteomes" id="UP000264217">
    <property type="component" value="Unassembled WGS sequence"/>
</dbReference>
<gene>
    <name evidence="2" type="ORF">D0C36_15845</name>
</gene>
<sequence length="77" mass="8589">MKESEGAKHAAVELDSKEMNGRRLTVNVNPDKPEATPQIAPQTPERIVTPPAKAIRISPRIDRTATERPKHPRRTSI</sequence>
<feature type="compositionally biased region" description="Basic and acidic residues" evidence="1">
    <location>
        <begin position="1"/>
        <end position="21"/>
    </location>
</feature>
<protein>
    <recommendedName>
        <fullName evidence="4">RNA-binding protein</fullName>
    </recommendedName>
</protein>
<reference evidence="2 3" key="1">
    <citation type="submission" date="2018-08" db="EMBL/GenBank/DDBJ databases">
        <title>Mucilaginibacter sp. MYSH2.</title>
        <authorList>
            <person name="Seo T."/>
        </authorList>
    </citation>
    <scope>NUCLEOTIDE SEQUENCE [LARGE SCALE GENOMIC DNA]</scope>
    <source>
        <strain evidence="2 3">MYSH2</strain>
    </source>
</reference>
<accession>A0A372NUB5</accession>
<feature type="compositionally biased region" description="Basic and acidic residues" evidence="1">
    <location>
        <begin position="59"/>
        <end position="69"/>
    </location>
</feature>
<evidence type="ECO:0000313" key="3">
    <source>
        <dbReference type="Proteomes" id="UP000264217"/>
    </source>
</evidence>
<organism evidence="2 3">
    <name type="scientific">Mucilaginibacter conchicola</name>
    <dbReference type="NCBI Taxonomy" id="2303333"/>
    <lineage>
        <taxon>Bacteria</taxon>
        <taxon>Pseudomonadati</taxon>
        <taxon>Bacteroidota</taxon>
        <taxon>Sphingobacteriia</taxon>
        <taxon>Sphingobacteriales</taxon>
        <taxon>Sphingobacteriaceae</taxon>
        <taxon>Mucilaginibacter</taxon>
    </lineage>
</organism>
<dbReference type="EMBL" id="QWDC01000002">
    <property type="protein sequence ID" value="RFZ92863.1"/>
    <property type="molecule type" value="Genomic_DNA"/>
</dbReference>
<keyword evidence="3" id="KW-1185">Reference proteome</keyword>
<dbReference type="RefSeq" id="WP_117392572.1">
    <property type="nucleotide sequence ID" value="NZ_QWDC01000002.1"/>
</dbReference>